<evidence type="ECO:0000313" key="2">
    <source>
        <dbReference type="Proteomes" id="UP000294739"/>
    </source>
</evidence>
<gene>
    <name evidence="1" type="ORF">E1269_09680</name>
</gene>
<dbReference type="PRINTS" id="PR00633">
    <property type="entry name" value="RCCNDNSATION"/>
</dbReference>
<keyword evidence="2" id="KW-1185">Reference proteome</keyword>
<dbReference type="Pfam" id="PF00415">
    <property type="entry name" value="RCC1"/>
    <property type="match status" value="1"/>
</dbReference>
<dbReference type="InterPro" id="IPR009091">
    <property type="entry name" value="RCC1/BLIP-II"/>
</dbReference>
<dbReference type="InParanoid" id="A0A4R5DJX2"/>
<dbReference type="PROSITE" id="PS50012">
    <property type="entry name" value="RCC1_3"/>
    <property type="match status" value="2"/>
</dbReference>
<dbReference type="GO" id="GO:0005737">
    <property type="term" value="C:cytoplasm"/>
    <property type="evidence" value="ECO:0007669"/>
    <property type="project" value="TreeGrafter"/>
</dbReference>
<evidence type="ECO:0000313" key="1">
    <source>
        <dbReference type="EMBL" id="TDE11135.1"/>
    </source>
</evidence>
<reference evidence="1 2" key="1">
    <citation type="submission" date="2019-03" db="EMBL/GenBank/DDBJ databases">
        <title>Draft genome sequences of novel Actinobacteria.</title>
        <authorList>
            <person name="Sahin N."/>
            <person name="Ay H."/>
            <person name="Saygin H."/>
        </authorList>
    </citation>
    <scope>NUCLEOTIDE SEQUENCE [LARGE SCALE GENOMIC DNA]</scope>
    <source>
        <strain evidence="1 2">5K138</strain>
    </source>
</reference>
<accession>A0A4R5DJX2</accession>
<sequence length="132" mass="12932">MVSVGTGFSCGISAESAAFCWGTGSSGELGDGGETGARRVSPRPVVTPAGVEGWSTLTAGQFHACGVSTDGAAFCWGEDDFGQLGNGPGVTENQVSPSPVVTPAGVGGWSTLTAAANHTCGVSTDGAAFCWG</sequence>
<dbReference type="Gene3D" id="2.130.10.30">
    <property type="entry name" value="Regulator of chromosome condensation 1/beta-lactamase-inhibitor protein II"/>
    <property type="match status" value="1"/>
</dbReference>
<dbReference type="InterPro" id="IPR051553">
    <property type="entry name" value="Ran_GTPase-activating"/>
</dbReference>
<dbReference type="PANTHER" id="PTHR45982:SF1">
    <property type="entry name" value="REGULATOR OF CHROMOSOME CONDENSATION"/>
    <property type="match status" value="1"/>
</dbReference>
<dbReference type="GO" id="GO:0005085">
    <property type="term" value="F:guanyl-nucleotide exchange factor activity"/>
    <property type="evidence" value="ECO:0007669"/>
    <property type="project" value="TreeGrafter"/>
</dbReference>
<dbReference type="InterPro" id="IPR000408">
    <property type="entry name" value="Reg_chr_condens"/>
</dbReference>
<dbReference type="Proteomes" id="UP000294739">
    <property type="component" value="Unassembled WGS sequence"/>
</dbReference>
<dbReference type="EMBL" id="SMKZ01000011">
    <property type="protein sequence ID" value="TDE11135.1"/>
    <property type="molecule type" value="Genomic_DNA"/>
</dbReference>
<protein>
    <recommendedName>
        <fullName evidence="3">RCC1 repeat-containing protein</fullName>
    </recommendedName>
</protein>
<organism evidence="1 2">
    <name type="scientific">Jiangella asiatica</name>
    <dbReference type="NCBI Taxonomy" id="2530372"/>
    <lineage>
        <taxon>Bacteria</taxon>
        <taxon>Bacillati</taxon>
        <taxon>Actinomycetota</taxon>
        <taxon>Actinomycetes</taxon>
        <taxon>Jiangellales</taxon>
        <taxon>Jiangellaceae</taxon>
        <taxon>Jiangella</taxon>
    </lineage>
</organism>
<dbReference type="PANTHER" id="PTHR45982">
    <property type="entry name" value="REGULATOR OF CHROMOSOME CONDENSATION"/>
    <property type="match status" value="1"/>
</dbReference>
<comment type="caution">
    <text evidence="1">The sequence shown here is derived from an EMBL/GenBank/DDBJ whole genome shotgun (WGS) entry which is preliminary data.</text>
</comment>
<feature type="non-terminal residue" evidence="1">
    <location>
        <position position="132"/>
    </location>
</feature>
<proteinExistence type="predicted"/>
<dbReference type="SUPFAM" id="SSF50985">
    <property type="entry name" value="RCC1/BLIP-II"/>
    <property type="match status" value="1"/>
</dbReference>
<dbReference type="AlphaFoldDB" id="A0A4R5DJX2"/>
<name>A0A4R5DJX2_9ACTN</name>
<evidence type="ECO:0008006" key="3">
    <source>
        <dbReference type="Google" id="ProtNLM"/>
    </source>
</evidence>